<reference evidence="2" key="1">
    <citation type="submission" date="2016-12" db="EMBL/GenBank/DDBJ databases">
        <authorList>
            <person name="Moulin L."/>
        </authorList>
    </citation>
    <scope>NUCLEOTIDE SEQUENCE [LARGE SCALE GENOMIC DNA]</scope>
    <source>
        <strain evidence="2">STM 7183</strain>
    </source>
</reference>
<proteinExistence type="predicted"/>
<dbReference type="Pfam" id="PF26468">
    <property type="entry name" value="GIY_YIG_3"/>
    <property type="match status" value="1"/>
</dbReference>
<sequence length="245" mass="27182">MTICGDSTRSSLRSRPVSAVSCGFTNPVNRPGWPTHGVYFFFEKGEQRTDSGEGLRVVRVGTHALRQSSATLRKRLAQHRGIVRDGSGNHRSSIFRLLIGSALKKREGLAEPASWGVKDHREAAALMGITGSAVKAMEKPLECAVTVYIKSMPFLFVPVPDPPGPESLRGVIERNSIALLSNYRRDALDASSAQWLGRHADRERVRESGLWNNNHVDEAYDRRFLDTLECSAQETPLPTSKRERS</sequence>
<accession>A0A1N7RYF5</accession>
<dbReference type="Proteomes" id="UP000195569">
    <property type="component" value="Unassembled WGS sequence"/>
</dbReference>
<protein>
    <recommendedName>
        <fullName evidence="1">GIY-YIG domain-containing protein</fullName>
    </recommendedName>
</protein>
<dbReference type="AlphaFoldDB" id="A0A1N7RYF5"/>
<comment type="caution">
    <text evidence="2">The sequence shown here is derived from an EMBL/GenBank/DDBJ whole genome shotgun (WGS) entry which is preliminary data.</text>
</comment>
<keyword evidence="3" id="KW-1185">Reference proteome</keyword>
<dbReference type="EMBL" id="CYGY02000023">
    <property type="protein sequence ID" value="SIT40094.1"/>
    <property type="molecule type" value="Genomic_DNA"/>
</dbReference>
<feature type="domain" description="GIY-YIG" evidence="1">
    <location>
        <begin position="29"/>
        <end position="234"/>
    </location>
</feature>
<evidence type="ECO:0000313" key="2">
    <source>
        <dbReference type="EMBL" id="SIT40094.1"/>
    </source>
</evidence>
<dbReference type="InterPro" id="IPR058782">
    <property type="entry name" value="GIY_YIG_3"/>
</dbReference>
<gene>
    <name evidence="2" type="ORF">BN2476_230384</name>
</gene>
<organism evidence="2 3">
    <name type="scientific">Paraburkholderia piptadeniae</name>
    <dbReference type="NCBI Taxonomy" id="1701573"/>
    <lineage>
        <taxon>Bacteria</taxon>
        <taxon>Pseudomonadati</taxon>
        <taxon>Pseudomonadota</taxon>
        <taxon>Betaproteobacteria</taxon>
        <taxon>Burkholderiales</taxon>
        <taxon>Burkholderiaceae</taxon>
        <taxon>Paraburkholderia</taxon>
    </lineage>
</organism>
<name>A0A1N7RYF5_9BURK</name>
<evidence type="ECO:0000313" key="3">
    <source>
        <dbReference type="Proteomes" id="UP000195569"/>
    </source>
</evidence>
<evidence type="ECO:0000259" key="1">
    <source>
        <dbReference type="Pfam" id="PF26468"/>
    </source>
</evidence>